<dbReference type="OrthoDB" id="3287135at2"/>
<gene>
    <name evidence="1" type="ORF">C7C46_19075</name>
</gene>
<dbReference type="Proteomes" id="UP000248039">
    <property type="component" value="Unassembled WGS sequence"/>
</dbReference>
<dbReference type="EMBL" id="PYBW01000068">
    <property type="protein sequence ID" value="PYC77343.1"/>
    <property type="molecule type" value="Genomic_DNA"/>
</dbReference>
<keyword evidence="2" id="KW-1185">Reference proteome</keyword>
<accession>A0A2V4N0I4</accession>
<evidence type="ECO:0000313" key="2">
    <source>
        <dbReference type="Proteomes" id="UP000248039"/>
    </source>
</evidence>
<organism evidence="1 2">
    <name type="scientific">Streptomyces tateyamensis</name>
    <dbReference type="NCBI Taxonomy" id="565073"/>
    <lineage>
        <taxon>Bacteria</taxon>
        <taxon>Bacillati</taxon>
        <taxon>Actinomycetota</taxon>
        <taxon>Actinomycetes</taxon>
        <taxon>Kitasatosporales</taxon>
        <taxon>Streptomycetaceae</taxon>
        <taxon>Streptomyces</taxon>
    </lineage>
</organism>
<dbReference type="AlphaFoldDB" id="A0A2V4N0I4"/>
<evidence type="ECO:0008006" key="3">
    <source>
        <dbReference type="Google" id="ProtNLM"/>
    </source>
</evidence>
<protein>
    <recommendedName>
        <fullName evidence="3">Glycosyltransferase subfamily 4-like N-terminal domain-containing protein</fullName>
    </recommendedName>
</protein>
<sequence>MTIASPTSGLRVVHLPARTPYARKLDGSGIRALNTAPEPTEIRPGLVVPADVTASWILDHTPLDWLDVLHLHHIDLETPAVLERLLDACATAGVRVVFTAHDTRPMFGGDSDGADAFITRLRLLLAADVPWICLTEGSRADLAALLGTEPPATVIPHGYVVPPDTLRHRERLSGTGVRTLLYGATRANRDQISPVVNWSLATSDPAHTLHLLLRAASPADFTRATPNSLPVILDTARHDPRIRITMRPYPTDADVLDAALASDLLLLPYLWGTHSGQLELAFDLGLTPVCARVGHLPEQHHLHQRHDQAVPEPEWFDWTTGHPNLFGERFLTALESATARTAGTPRRLDHDFLDYRAQEHKDIVTAHLALYEGGHR</sequence>
<evidence type="ECO:0000313" key="1">
    <source>
        <dbReference type="EMBL" id="PYC77343.1"/>
    </source>
</evidence>
<proteinExistence type="predicted"/>
<reference evidence="1 2" key="1">
    <citation type="submission" date="2018-03" db="EMBL/GenBank/DDBJ databases">
        <title>Bioinformatic expansion and discovery of thiopeptide antibiotics.</title>
        <authorList>
            <person name="Schwalen C.J."/>
            <person name="Hudson G.A."/>
            <person name="Mitchell D.A."/>
        </authorList>
    </citation>
    <scope>NUCLEOTIDE SEQUENCE [LARGE SCALE GENOMIC DNA]</scope>
    <source>
        <strain evidence="1 2">ATCC 21389</strain>
    </source>
</reference>
<comment type="caution">
    <text evidence="1">The sequence shown here is derived from an EMBL/GenBank/DDBJ whole genome shotgun (WGS) entry which is preliminary data.</text>
</comment>
<dbReference type="SUPFAM" id="SSF53756">
    <property type="entry name" value="UDP-Glycosyltransferase/glycogen phosphorylase"/>
    <property type="match status" value="1"/>
</dbReference>
<name>A0A2V4N0I4_9ACTN</name>
<dbReference type="RefSeq" id="WP_110671068.1">
    <property type="nucleotide sequence ID" value="NZ_PYBW01000068.1"/>
</dbReference>